<evidence type="ECO:0000313" key="3">
    <source>
        <dbReference type="Proteomes" id="UP000028990"/>
    </source>
</evidence>
<feature type="region of interest" description="Disordered" evidence="1">
    <location>
        <begin position="47"/>
        <end position="70"/>
    </location>
</feature>
<evidence type="ECO:0000313" key="2">
    <source>
        <dbReference type="EMBL" id="KFO36310.1"/>
    </source>
</evidence>
<gene>
    <name evidence="2" type="ORF">H920_02298</name>
</gene>
<keyword evidence="3" id="KW-1185">Reference proteome</keyword>
<name>A0A091E194_FUKDA</name>
<reference evidence="2 3" key="1">
    <citation type="submission" date="2013-11" db="EMBL/GenBank/DDBJ databases">
        <title>The Damaraland mole rat (Fukomys damarensis) genome and evolution of African mole rats.</title>
        <authorList>
            <person name="Gladyshev V.N."/>
            <person name="Fang X."/>
        </authorList>
    </citation>
    <scope>NUCLEOTIDE SEQUENCE [LARGE SCALE GENOMIC DNA]</scope>
    <source>
        <tissue evidence="2">Liver</tissue>
    </source>
</reference>
<dbReference type="AlphaFoldDB" id="A0A091E194"/>
<proteinExistence type="predicted"/>
<accession>A0A091E194</accession>
<dbReference type="Proteomes" id="UP000028990">
    <property type="component" value="Unassembled WGS sequence"/>
</dbReference>
<dbReference type="EMBL" id="KN121508">
    <property type="protein sequence ID" value="KFO36310.1"/>
    <property type="molecule type" value="Genomic_DNA"/>
</dbReference>
<evidence type="ECO:0000256" key="1">
    <source>
        <dbReference type="SAM" id="MobiDB-lite"/>
    </source>
</evidence>
<organism evidence="2 3">
    <name type="scientific">Fukomys damarensis</name>
    <name type="common">Damaraland mole rat</name>
    <name type="synonym">Cryptomys damarensis</name>
    <dbReference type="NCBI Taxonomy" id="885580"/>
    <lineage>
        <taxon>Eukaryota</taxon>
        <taxon>Metazoa</taxon>
        <taxon>Chordata</taxon>
        <taxon>Craniata</taxon>
        <taxon>Vertebrata</taxon>
        <taxon>Euteleostomi</taxon>
        <taxon>Mammalia</taxon>
        <taxon>Eutheria</taxon>
        <taxon>Euarchontoglires</taxon>
        <taxon>Glires</taxon>
        <taxon>Rodentia</taxon>
        <taxon>Hystricomorpha</taxon>
        <taxon>Bathyergidae</taxon>
        <taxon>Fukomys</taxon>
    </lineage>
</organism>
<protein>
    <submittedName>
        <fullName evidence="2">Uncharacterized protein</fullName>
    </submittedName>
</protein>
<sequence>MDGDPDRNAGAALSGQCLVAAEDTEAVFAQLSPCRVGAVRQLRSLKETCQSHRTPRGRGGTRPLPSPGALRGAVLPAMVTLAAWRRGCFRDPEGCCPRCEEQHTAQGRGRSAGSAGCRRQALIPEPSRDLGLAGGDGCKGC</sequence>